<organism evidence="2 3">
    <name type="scientific">Bursaphelenchus xylophilus</name>
    <name type="common">Pinewood nematode worm</name>
    <name type="synonym">Aphelenchoides xylophilus</name>
    <dbReference type="NCBI Taxonomy" id="6326"/>
    <lineage>
        <taxon>Eukaryota</taxon>
        <taxon>Metazoa</taxon>
        <taxon>Ecdysozoa</taxon>
        <taxon>Nematoda</taxon>
        <taxon>Chromadorea</taxon>
        <taxon>Rhabditida</taxon>
        <taxon>Tylenchina</taxon>
        <taxon>Tylenchomorpha</taxon>
        <taxon>Aphelenchoidea</taxon>
        <taxon>Aphelenchoididae</taxon>
        <taxon>Bursaphelenchus</taxon>
    </lineage>
</organism>
<keyword evidence="1" id="KW-0472">Membrane</keyword>
<evidence type="ECO:0000313" key="3">
    <source>
        <dbReference type="WBParaSite" id="BXY_0823000.1"/>
    </source>
</evidence>
<sequence>MVGLIPGEHLTRLVLCVSEFQPVGFSFLGSNPGIFGDQGANLLYQIYRMFKSIAFLTFLIALAASIKICPYSDDFMETLPKVVKDEKRRHIVVDKEYKKFKDFCLRHGTCDTLCYHDILACLDFQRVSDFVNPGLDFLCCYTCGGRA</sequence>
<dbReference type="Proteomes" id="UP000095284">
    <property type="component" value="Unplaced"/>
</dbReference>
<proteinExistence type="predicted"/>
<keyword evidence="1" id="KW-1133">Transmembrane helix</keyword>
<name>A0A1I7S5E5_BURXY</name>
<dbReference type="WBParaSite" id="BXY_0823000.1">
    <property type="protein sequence ID" value="BXY_0823000.1"/>
    <property type="gene ID" value="BXY_0823000"/>
</dbReference>
<protein>
    <submittedName>
        <fullName evidence="3">Uncharacterized protein</fullName>
    </submittedName>
</protein>
<accession>A0A1I7S5E5</accession>
<reference evidence="3" key="1">
    <citation type="submission" date="2016-11" db="UniProtKB">
        <authorList>
            <consortium name="WormBaseParasite"/>
        </authorList>
    </citation>
    <scope>IDENTIFICATION</scope>
</reference>
<keyword evidence="1" id="KW-0812">Transmembrane</keyword>
<evidence type="ECO:0000256" key="1">
    <source>
        <dbReference type="SAM" id="Phobius"/>
    </source>
</evidence>
<evidence type="ECO:0000313" key="2">
    <source>
        <dbReference type="Proteomes" id="UP000095284"/>
    </source>
</evidence>
<dbReference type="AlphaFoldDB" id="A0A1I7S5E5"/>
<feature type="transmembrane region" description="Helical" evidence="1">
    <location>
        <begin position="46"/>
        <end position="66"/>
    </location>
</feature>